<dbReference type="RefSeq" id="WP_207363280.1">
    <property type="nucleotide sequence ID" value="NZ_JAFMYV010000002.1"/>
</dbReference>
<organism evidence="2 3">
    <name type="scientific">Fibrella rubiginis</name>
    <dbReference type="NCBI Taxonomy" id="2817060"/>
    <lineage>
        <taxon>Bacteria</taxon>
        <taxon>Pseudomonadati</taxon>
        <taxon>Bacteroidota</taxon>
        <taxon>Cytophagia</taxon>
        <taxon>Cytophagales</taxon>
        <taxon>Spirosomataceae</taxon>
        <taxon>Fibrella</taxon>
    </lineage>
</organism>
<evidence type="ECO:0000313" key="2">
    <source>
        <dbReference type="EMBL" id="MBO0935713.1"/>
    </source>
</evidence>
<dbReference type="Gene3D" id="3.40.390.10">
    <property type="entry name" value="Collagenase (Catalytic Domain)"/>
    <property type="match status" value="1"/>
</dbReference>
<dbReference type="SUPFAM" id="SSF55486">
    <property type="entry name" value="Metalloproteases ('zincins'), catalytic domain"/>
    <property type="match status" value="1"/>
</dbReference>
<name>A0A939GDD5_9BACT</name>
<dbReference type="GO" id="GO:0008237">
    <property type="term" value="F:metallopeptidase activity"/>
    <property type="evidence" value="ECO:0007669"/>
    <property type="project" value="InterPro"/>
</dbReference>
<dbReference type="GO" id="GO:0004177">
    <property type="term" value="F:aminopeptidase activity"/>
    <property type="evidence" value="ECO:0007669"/>
    <property type="project" value="TreeGrafter"/>
</dbReference>
<dbReference type="GO" id="GO:0005829">
    <property type="term" value="C:cytosol"/>
    <property type="evidence" value="ECO:0007669"/>
    <property type="project" value="TreeGrafter"/>
</dbReference>
<feature type="transmembrane region" description="Helical" evidence="1">
    <location>
        <begin position="6"/>
        <end position="22"/>
    </location>
</feature>
<reference evidence="2" key="1">
    <citation type="submission" date="2021-03" db="EMBL/GenBank/DDBJ databases">
        <title>Fibrella sp. HMF5335 genome sequencing and assembly.</title>
        <authorList>
            <person name="Kang H."/>
            <person name="Kim H."/>
            <person name="Bae S."/>
            <person name="Joh K."/>
        </authorList>
    </citation>
    <scope>NUCLEOTIDE SEQUENCE</scope>
    <source>
        <strain evidence="2">HMF5335</strain>
    </source>
</reference>
<evidence type="ECO:0000313" key="3">
    <source>
        <dbReference type="Proteomes" id="UP000664034"/>
    </source>
</evidence>
<sequence length="275" mass="31114">MGYVIGILLGLLAAGFLLFFFFRKRRKPVVEPEAPLPPTMVELLAQNVPYYASLPDEKQPVFAERVNQFLANVTIEGVDTEVTDVDKVLVASSAVIPVFAFDDWQYPNLTNVVLYDSTFNEKTFETEGADRRTMGLVGTGGALQSSMALSKSALLNGFLNKTSKENTGIHEFVHLLDKVDGEIDGAPERMMPKEHLQPWLRLMHETMQQMETGRTDINPYGLTNEAEFFAVVSEYFFKRPDLLKQKHPELFEQLELIFKQNPTTERKVLEGDEGF</sequence>
<dbReference type="PANTHER" id="PTHR30164">
    <property type="entry name" value="MTFA PEPTIDASE"/>
    <property type="match status" value="1"/>
</dbReference>
<keyword evidence="1" id="KW-0472">Membrane</keyword>
<dbReference type="Proteomes" id="UP000664034">
    <property type="component" value="Unassembled WGS sequence"/>
</dbReference>
<gene>
    <name evidence="2" type="ORF">J2I47_04045</name>
</gene>
<keyword evidence="1" id="KW-0812">Transmembrane</keyword>
<protein>
    <submittedName>
        <fullName evidence="2">Zinc-dependent peptidase</fullName>
    </submittedName>
</protein>
<dbReference type="EMBL" id="JAFMYV010000002">
    <property type="protein sequence ID" value="MBO0935713.1"/>
    <property type="molecule type" value="Genomic_DNA"/>
</dbReference>
<dbReference type="InterPro" id="IPR010384">
    <property type="entry name" value="MtfA_fam"/>
</dbReference>
<dbReference type="InterPro" id="IPR042252">
    <property type="entry name" value="MtfA_N"/>
</dbReference>
<keyword evidence="3" id="KW-1185">Reference proteome</keyword>
<dbReference type="Gene3D" id="1.10.472.150">
    <property type="entry name" value="Glucose-regulated metallo-peptidase M90, N-terminal domain"/>
    <property type="match status" value="1"/>
</dbReference>
<dbReference type="InterPro" id="IPR024079">
    <property type="entry name" value="MetalloPept_cat_dom_sf"/>
</dbReference>
<evidence type="ECO:0000256" key="1">
    <source>
        <dbReference type="SAM" id="Phobius"/>
    </source>
</evidence>
<dbReference type="CDD" id="cd20169">
    <property type="entry name" value="Peptidase_M90_mtfA"/>
    <property type="match status" value="1"/>
</dbReference>
<dbReference type="Pfam" id="PF06167">
    <property type="entry name" value="Peptidase_M90"/>
    <property type="match status" value="1"/>
</dbReference>
<keyword evidence="1" id="KW-1133">Transmembrane helix</keyword>
<comment type="caution">
    <text evidence="2">The sequence shown here is derived from an EMBL/GenBank/DDBJ whole genome shotgun (WGS) entry which is preliminary data.</text>
</comment>
<accession>A0A939GDD5</accession>
<dbReference type="PANTHER" id="PTHR30164:SF2">
    <property type="entry name" value="PROTEIN MTFA"/>
    <property type="match status" value="1"/>
</dbReference>
<dbReference type="AlphaFoldDB" id="A0A939GDD5"/>
<proteinExistence type="predicted"/>